<reference evidence="4" key="1">
    <citation type="submission" date="2025-08" db="UniProtKB">
        <authorList>
            <consortium name="RefSeq"/>
        </authorList>
    </citation>
    <scope>IDENTIFICATION</scope>
</reference>
<dbReference type="InterPro" id="IPR011583">
    <property type="entry name" value="Chitinase_II/V-like_cat"/>
</dbReference>
<dbReference type="Pfam" id="PF00704">
    <property type="entry name" value="Glyco_hydro_18"/>
    <property type="match status" value="1"/>
</dbReference>
<keyword evidence="1" id="KW-1133">Transmembrane helix</keyword>
<evidence type="ECO:0000259" key="2">
    <source>
        <dbReference type="PROSITE" id="PS51910"/>
    </source>
</evidence>
<dbReference type="InterPro" id="IPR029070">
    <property type="entry name" value="Chitinase_insertion_sf"/>
</dbReference>
<dbReference type="KEGG" id="bgt:106066193"/>
<dbReference type="Gene3D" id="3.10.50.10">
    <property type="match status" value="1"/>
</dbReference>
<dbReference type="OrthoDB" id="73875at2759"/>
<sequence>MTFLFTYIMNKSLRQAYIVIEKMFLLSKINVTVLVVAVFSWIQLTHGRCTRVCFFYASAASPIIFRPRMIDSAISSRCSHLIIGYGYVIDARNPRIQVHDKVTEFMPGFQALRKADANFKILLQIQNWDYNDMRPETYDDVISTASGRRILIQNIVKLLQTMGFDGILIRNSNYGRLVSIKREHILFLQELATEFRSQSSTTGRPKLLLFESLLEPYNTPLIEACSDVNGICREVDMVILETHYLYQSNLTPTHHSRLYNEAPNQKYSVNFVTNYALSKGCAKEKLLIAITADALTFQKSHFLKYQFYNFYGLLPYWVLCSRLKKYSPKVQRYSDQAPFVYYEIWRNDWQRVEESFYNFYEDAVSLKAKVNYIKQKGLGGFVLWEFYSDDNSNDCLDGRYPILSILNRECT</sequence>
<dbReference type="PANTHER" id="PTHR11177:SF317">
    <property type="entry name" value="CHITINASE 12-RELATED"/>
    <property type="match status" value="1"/>
</dbReference>
<dbReference type="PROSITE" id="PS51910">
    <property type="entry name" value="GH18_2"/>
    <property type="match status" value="1"/>
</dbReference>
<dbReference type="GO" id="GO:0006032">
    <property type="term" value="P:chitin catabolic process"/>
    <property type="evidence" value="ECO:0007669"/>
    <property type="project" value="TreeGrafter"/>
</dbReference>
<dbReference type="GO" id="GO:0008061">
    <property type="term" value="F:chitin binding"/>
    <property type="evidence" value="ECO:0007669"/>
    <property type="project" value="InterPro"/>
</dbReference>
<dbReference type="PANTHER" id="PTHR11177">
    <property type="entry name" value="CHITINASE"/>
    <property type="match status" value="1"/>
</dbReference>
<organism evidence="3 4">
    <name type="scientific">Biomphalaria glabrata</name>
    <name type="common">Bloodfluke planorb</name>
    <name type="synonym">Freshwater snail</name>
    <dbReference type="NCBI Taxonomy" id="6526"/>
    <lineage>
        <taxon>Eukaryota</taxon>
        <taxon>Metazoa</taxon>
        <taxon>Spiralia</taxon>
        <taxon>Lophotrochozoa</taxon>
        <taxon>Mollusca</taxon>
        <taxon>Gastropoda</taxon>
        <taxon>Heterobranchia</taxon>
        <taxon>Euthyneura</taxon>
        <taxon>Panpulmonata</taxon>
        <taxon>Hygrophila</taxon>
        <taxon>Lymnaeoidea</taxon>
        <taxon>Planorbidae</taxon>
        <taxon>Biomphalaria</taxon>
    </lineage>
</organism>
<dbReference type="AlphaFoldDB" id="A0A9U8EBZ7"/>
<dbReference type="GO" id="GO:0004568">
    <property type="term" value="F:chitinase activity"/>
    <property type="evidence" value="ECO:0007669"/>
    <property type="project" value="TreeGrafter"/>
</dbReference>
<gene>
    <name evidence="4" type="primary">LOC106066193</name>
</gene>
<dbReference type="GO" id="GO:0005576">
    <property type="term" value="C:extracellular region"/>
    <property type="evidence" value="ECO:0007669"/>
    <property type="project" value="TreeGrafter"/>
</dbReference>
<proteinExistence type="predicted"/>
<evidence type="ECO:0000313" key="4">
    <source>
        <dbReference type="RefSeq" id="XP_013080616.2"/>
    </source>
</evidence>
<name>A0A9U8EBZ7_BIOGL</name>
<feature type="transmembrane region" description="Helical" evidence="1">
    <location>
        <begin position="23"/>
        <end position="44"/>
    </location>
</feature>
<dbReference type="InterPro" id="IPR001223">
    <property type="entry name" value="Glyco_hydro18_cat"/>
</dbReference>
<keyword evidence="3" id="KW-1185">Reference proteome</keyword>
<keyword evidence="1" id="KW-0472">Membrane</keyword>
<dbReference type="Gene3D" id="3.20.20.80">
    <property type="entry name" value="Glycosidases"/>
    <property type="match status" value="1"/>
</dbReference>
<dbReference type="GeneID" id="106066193"/>
<dbReference type="Proteomes" id="UP001165740">
    <property type="component" value="Chromosome 3"/>
</dbReference>
<dbReference type="SUPFAM" id="SSF51445">
    <property type="entry name" value="(Trans)glycosidases"/>
    <property type="match status" value="1"/>
</dbReference>
<dbReference type="InterPro" id="IPR050314">
    <property type="entry name" value="Glycosyl_Hydrlase_18"/>
</dbReference>
<dbReference type="InterPro" id="IPR017853">
    <property type="entry name" value="GH"/>
</dbReference>
<accession>A0A9U8EBZ7</accession>
<protein>
    <submittedName>
        <fullName evidence="4">Chitotriosidase-1-like</fullName>
    </submittedName>
</protein>
<feature type="domain" description="GH18" evidence="2">
    <location>
        <begin position="49"/>
        <end position="411"/>
    </location>
</feature>
<evidence type="ECO:0000256" key="1">
    <source>
        <dbReference type="SAM" id="Phobius"/>
    </source>
</evidence>
<dbReference type="RefSeq" id="XP_013080616.2">
    <property type="nucleotide sequence ID" value="XM_013225162.2"/>
</dbReference>
<keyword evidence="1" id="KW-0812">Transmembrane</keyword>
<evidence type="ECO:0000313" key="3">
    <source>
        <dbReference type="Proteomes" id="UP001165740"/>
    </source>
</evidence>
<dbReference type="SMART" id="SM00636">
    <property type="entry name" value="Glyco_18"/>
    <property type="match status" value="1"/>
</dbReference>
<dbReference type="GO" id="GO:0005975">
    <property type="term" value="P:carbohydrate metabolic process"/>
    <property type="evidence" value="ECO:0007669"/>
    <property type="project" value="InterPro"/>
</dbReference>